<name>A0A017RT78_9CLOT</name>
<feature type="transmembrane region" description="Helical" evidence="7">
    <location>
        <begin position="272"/>
        <end position="292"/>
    </location>
</feature>
<dbReference type="PROSITE" id="PS50928">
    <property type="entry name" value="ABC_TM1"/>
    <property type="match status" value="1"/>
</dbReference>
<evidence type="ECO:0000256" key="5">
    <source>
        <dbReference type="ARBA" id="ARBA00022989"/>
    </source>
</evidence>
<evidence type="ECO:0000256" key="7">
    <source>
        <dbReference type="RuleBase" id="RU363032"/>
    </source>
</evidence>
<dbReference type="InterPro" id="IPR035906">
    <property type="entry name" value="MetI-like_sf"/>
</dbReference>
<comment type="similarity">
    <text evidence="7">Belongs to the binding-protein-dependent transport system permease family.</text>
</comment>
<reference evidence="9 10" key="1">
    <citation type="journal article" date="2014" name="Genome Announc.">
        <title>Draft Genome Sequence of Fervidicella metallireducens Strain AeBT, an Iron-Reducing Thermoanaerobe from the Great Artesian Basin.</title>
        <authorList>
            <person name="Patel B.K."/>
        </authorList>
    </citation>
    <scope>NUCLEOTIDE SEQUENCE [LARGE SCALE GENOMIC DNA]</scope>
    <source>
        <strain evidence="9 10">AeB</strain>
    </source>
</reference>
<dbReference type="GO" id="GO:0055085">
    <property type="term" value="P:transmembrane transport"/>
    <property type="evidence" value="ECO:0007669"/>
    <property type="project" value="InterPro"/>
</dbReference>
<dbReference type="CDD" id="cd06261">
    <property type="entry name" value="TM_PBP2"/>
    <property type="match status" value="1"/>
</dbReference>
<evidence type="ECO:0000256" key="1">
    <source>
        <dbReference type="ARBA" id="ARBA00004651"/>
    </source>
</evidence>
<feature type="transmembrane region" description="Helical" evidence="7">
    <location>
        <begin position="106"/>
        <end position="131"/>
    </location>
</feature>
<keyword evidence="6 7" id="KW-0472">Membrane</keyword>
<evidence type="ECO:0000256" key="3">
    <source>
        <dbReference type="ARBA" id="ARBA00022475"/>
    </source>
</evidence>
<protein>
    <submittedName>
        <fullName evidence="9">Diguanylate cyclase</fullName>
    </submittedName>
</protein>
<comment type="caution">
    <text evidence="9">The sequence shown here is derived from an EMBL/GenBank/DDBJ whole genome shotgun (WGS) entry which is preliminary data.</text>
</comment>
<keyword evidence="3" id="KW-1003">Cell membrane</keyword>
<comment type="subcellular location">
    <subcellularLocation>
        <location evidence="1 7">Cell membrane</location>
        <topology evidence="1 7">Multi-pass membrane protein</topology>
    </subcellularLocation>
</comment>
<dbReference type="RefSeq" id="WP_035380791.1">
    <property type="nucleotide sequence ID" value="NZ_AZQP01000037.1"/>
</dbReference>
<dbReference type="Proteomes" id="UP000019681">
    <property type="component" value="Unassembled WGS sequence"/>
</dbReference>
<evidence type="ECO:0000313" key="9">
    <source>
        <dbReference type="EMBL" id="EYE87821.1"/>
    </source>
</evidence>
<keyword evidence="4 7" id="KW-0812">Transmembrane</keyword>
<dbReference type="SUPFAM" id="SSF161098">
    <property type="entry name" value="MetI-like"/>
    <property type="match status" value="1"/>
</dbReference>
<evidence type="ECO:0000259" key="8">
    <source>
        <dbReference type="PROSITE" id="PS50928"/>
    </source>
</evidence>
<keyword evidence="10" id="KW-1185">Reference proteome</keyword>
<evidence type="ECO:0000256" key="2">
    <source>
        <dbReference type="ARBA" id="ARBA00022448"/>
    </source>
</evidence>
<dbReference type="AlphaFoldDB" id="A0A017RT78"/>
<dbReference type="PANTHER" id="PTHR43386:SF22">
    <property type="entry name" value="OLIGOPEPTIDE TRANSPORT SYSTEM PERMEASE PROTEIN OPPC"/>
    <property type="match status" value="1"/>
</dbReference>
<dbReference type="OrthoDB" id="9783218at2"/>
<evidence type="ECO:0000256" key="6">
    <source>
        <dbReference type="ARBA" id="ARBA00023136"/>
    </source>
</evidence>
<dbReference type="Pfam" id="PF00528">
    <property type="entry name" value="BPD_transp_1"/>
    <property type="match status" value="1"/>
</dbReference>
<sequence>MSERIDSRLFEPLTVDKEEINKIVRPNLTYWQDAWRRLKQNKVAIISLVILVLMIIIAVFGPMFSKYDYRTNDLAGGNQFPSAEHWFGTDELGRDLFVRNLYGTRISLAVGIGAAFLEFFIGVIYGGISGYYGGNVDNIMMRIVDVLFSVPTVLYVILLMVVFGSGLKNIFIALGISYWVGMARIVRGQMLALKQQEFVLAARALGASNRRIILRHLVPNSMGPIIVTATMAIPSAIFTEAFLSFIGLGVSAPMASLGVLCNDAIITYRTYFFQLLFPALTLCIMMLAFNLFGDGLRDALDPKMRK</sequence>
<feature type="transmembrane region" description="Helical" evidence="7">
    <location>
        <begin position="43"/>
        <end position="64"/>
    </location>
</feature>
<dbReference type="InterPro" id="IPR025966">
    <property type="entry name" value="OppC_N"/>
</dbReference>
<proteinExistence type="inferred from homology"/>
<feature type="transmembrane region" description="Helical" evidence="7">
    <location>
        <begin position="143"/>
        <end position="163"/>
    </location>
</feature>
<feature type="transmembrane region" description="Helical" evidence="7">
    <location>
        <begin position="169"/>
        <end position="186"/>
    </location>
</feature>
<dbReference type="PANTHER" id="PTHR43386">
    <property type="entry name" value="OLIGOPEPTIDE TRANSPORT SYSTEM PERMEASE PROTEIN APPC"/>
    <property type="match status" value="1"/>
</dbReference>
<dbReference type="Pfam" id="PF12911">
    <property type="entry name" value="OppC_N"/>
    <property type="match status" value="1"/>
</dbReference>
<dbReference type="GO" id="GO:0005886">
    <property type="term" value="C:plasma membrane"/>
    <property type="evidence" value="ECO:0007669"/>
    <property type="project" value="UniProtKB-SubCell"/>
</dbReference>
<feature type="domain" description="ABC transmembrane type-1" evidence="8">
    <location>
        <begin position="104"/>
        <end position="293"/>
    </location>
</feature>
<dbReference type="EMBL" id="AZQP01000037">
    <property type="protein sequence ID" value="EYE87821.1"/>
    <property type="molecule type" value="Genomic_DNA"/>
</dbReference>
<accession>A0A017RT78</accession>
<dbReference type="InterPro" id="IPR000515">
    <property type="entry name" value="MetI-like"/>
</dbReference>
<dbReference type="Gene3D" id="1.10.3720.10">
    <property type="entry name" value="MetI-like"/>
    <property type="match status" value="1"/>
</dbReference>
<dbReference type="STRING" id="1403537.Q428_11240"/>
<keyword evidence="2 7" id="KW-0813">Transport</keyword>
<feature type="transmembrane region" description="Helical" evidence="7">
    <location>
        <begin position="242"/>
        <end position="260"/>
    </location>
</feature>
<gene>
    <name evidence="9" type="ORF">Q428_11240</name>
</gene>
<dbReference type="InterPro" id="IPR050366">
    <property type="entry name" value="BP-dependent_transpt_permease"/>
</dbReference>
<keyword evidence="5 7" id="KW-1133">Transmembrane helix</keyword>
<organism evidence="9 10">
    <name type="scientific">Fervidicella metallireducens AeB</name>
    <dbReference type="NCBI Taxonomy" id="1403537"/>
    <lineage>
        <taxon>Bacteria</taxon>
        <taxon>Bacillati</taxon>
        <taxon>Bacillota</taxon>
        <taxon>Clostridia</taxon>
        <taxon>Eubacteriales</taxon>
        <taxon>Clostridiaceae</taxon>
        <taxon>Fervidicella</taxon>
    </lineage>
</organism>
<evidence type="ECO:0000313" key="10">
    <source>
        <dbReference type="Proteomes" id="UP000019681"/>
    </source>
</evidence>
<evidence type="ECO:0000256" key="4">
    <source>
        <dbReference type="ARBA" id="ARBA00022692"/>
    </source>
</evidence>
<feature type="transmembrane region" description="Helical" evidence="7">
    <location>
        <begin position="217"/>
        <end position="236"/>
    </location>
</feature>